<dbReference type="PROSITE" id="PS00105">
    <property type="entry name" value="AA_TRANSFER_CLASS_1"/>
    <property type="match status" value="1"/>
</dbReference>
<organism evidence="11">
    <name type="scientific">marine sediment metagenome</name>
    <dbReference type="NCBI Taxonomy" id="412755"/>
    <lineage>
        <taxon>unclassified sequences</taxon>
        <taxon>metagenomes</taxon>
        <taxon>ecological metagenomes</taxon>
    </lineage>
</organism>
<dbReference type="InterPro" id="IPR005860">
    <property type="entry name" value="CobD"/>
</dbReference>
<dbReference type="GO" id="GO:0030170">
    <property type="term" value="F:pyridoxal phosphate binding"/>
    <property type="evidence" value="ECO:0007669"/>
    <property type="project" value="InterPro"/>
</dbReference>
<evidence type="ECO:0000313" key="11">
    <source>
        <dbReference type="EMBL" id="KKN43665.1"/>
    </source>
</evidence>
<keyword evidence="5" id="KW-0169">Cobalamin biosynthesis</keyword>
<dbReference type="SUPFAM" id="SSF53383">
    <property type="entry name" value="PLP-dependent transferases"/>
    <property type="match status" value="1"/>
</dbReference>
<gene>
    <name evidence="11" type="ORF">LCGC14_0700980</name>
</gene>
<evidence type="ECO:0000256" key="1">
    <source>
        <dbReference type="ARBA" id="ARBA00001933"/>
    </source>
</evidence>
<evidence type="ECO:0000256" key="6">
    <source>
        <dbReference type="ARBA" id="ARBA00022898"/>
    </source>
</evidence>
<dbReference type="PANTHER" id="PTHR42885:SF1">
    <property type="entry name" value="THREONINE-PHOSPHATE DECARBOXYLASE"/>
    <property type="match status" value="1"/>
</dbReference>
<evidence type="ECO:0000259" key="10">
    <source>
        <dbReference type="Pfam" id="PF00155"/>
    </source>
</evidence>
<protein>
    <recommendedName>
        <fullName evidence="4">threonine-phosphate decarboxylase</fullName>
        <ecNumber evidence="4">4.1.1.81</ecNumber>
    </recommendedName>
    <alternativeName>
        <fullName evidence="8">L-threonine-O-3-phosphate decarboxylase</fullName>
    </alternativeName>
</protein>
<evidence type="ECO:0000256" key="3">
    <source>
        <dbReference type="ARBA" id="ARBA00004953"/>
    </source>
</evidence>
<evidence type="ECO:0000256" key="2">
    <source>
        <dbReference type="ARBA" id="ARBA00003444"/>
    </source>
</evidence>
<dbReference type="InterPro" id="IPR004838">
    <property type="entry name" value="NHTrfase_class1_PyrdxlP-BS"/>
</dbReference>
<evidence type="ECO:0000256" key="7">
    <source>
        <dbReference type="ARBA" id="ARBA00023239"/>
    </source>
</evidence>
<dbReference type="Pfam" id="PF00155">
    <property type="entry name" value="Aminotran_1_2"/>
    <property type="match status" value="1"/>
</dbReference>
<feature type="domain" description="Aminotransferase class I/classII large" evidence="10">
    <location>
        <begin position="55"/>
        <end position="309"/>
    </location>
</feature>
<dbReference type="EC" id="4.1.1.81" evidence="4"/>
<dbReference type="Gene3D" id="3.40.640.10">
    <property type="entry name" value="Type I PLP-dependent aspartate aminotransferase-like (Major domain)"/>
    <property type="match status" value="1"/>
</dbReference>
<keyword evidence="7" id="KW-0456">Lyase</keyword>
<dbReference type="Gene3D" id="3.90.1150.10">
    <property type="entry name" value="Aspartate Aminotransferase, domain 1"/>
    <property type="match status" value="1"/>
</dbReference>
<accession>A0A0F9QHT3</accession>
<evidence type="ECO:0000256" key="8">
    <source>
        <dbReference type="ARBA" id="ARBA00029996"/>
    </source>
</evidence>
<dbReference type="NCBIfam" id="TIGR01140">
    <property type="entry name" value="L_thr_O3P_dcar"/>
    <property type="match status" value="1"/>
</dbReference>
<proteinExistence type="predicted"/>
<comment type="pathway">
    <text evidence="3">Cofactor biosynthesis; adenosylcobalamin biosynthesis.</text>
</comment>
<dbReference type="InterPro" id="IPR015424">
    <property type="entry name" value="PyrdxlP-dep_Trfase"/>
</dbReference>
<comment type="caution">
    <text evidence="11">The sequence shown here is derived from an EMBL/GenBank/DDBJ whole genome shotgun (WGS) entry which is preliminary data.</text>
</comment>
<evidence type="ECO:0000256" key="5">
    <source>
        <dbReference type="ARBA" id="ARBA00022573"/>
    </source>
</evidence>
<name>A0A0F9QHT3_9ZZZZ</name>
<dbReference type="InterPro" id="IPR015422">
    <property type="entry name" value="PyrdxlP-dep_Trfase_small"/>
</dbReference>
<dbReference type="InterPro" id="IPR004839">
    <property type="entry name" value="Aminotransferase_I/II_large"/>
</dbReference>
<comment type="cofactor">
    <cofactor evidence="1">
        <name>pyridoxal 5'-phosphate</name>
        <dbReference type="ChEBI" id="CHEBI:597326"/>
    </cofactor>
</comment>
<dbReference type="GO" id="GO:0009236">
    <property type="term" value="P:cobalamin biosynthetic process"/>
    <property type="evidence" value="ECO:0007669"/>
    <property type="project" value="UniProtKB-UniPathway"/>
</dbReference>
<dbReference type="AlphaFoldDB" id="A0A0F9QHT3"/>
<evidence type="ECO:0000256" key="4">
    <source>
        <dbReference type="ARBA" id="ARBA00012285"/>
    </source>
</evidence>
<dbReference type="PANTHER" id="PTHR42885">
    <property type="entry name" value="HISTIDINOL-PHOSPHATE AMINOTRANSFERASE-RELATED"/>
    <property type="match status" value="1"/>
</dbReference>
<dbReference type="UniPathway" id="UPA00148"/>
<dbReference type="CDD" id="cd00609">
    <property type="entry name" value="AAT_like"/>
    <property type="match status" value="1"/>
</dbReference>
<dbReference type="GO" id="GO:0048472">
    <property type="term" value="F:threonine-phosphate decarboxylase activity"/>
    <property type="evidence" value="ECO:0007669"/>
    <property type="project" value="UniProtKB-EC"/>
</dbReference>
<sequence>MLEHGGNLAAASQQYNIPLSDWLDLSTGINPNGWPVPEHLPNTIWSHLPIEYDDLIAAAQAYYQCDDLLAVAGSQAAIQALPRMRQQCRVGLLTPAYAEHAHAWQQAGHSVVELASSAINDALPDLDVLVIINPNNPTAELFSPSQLLAWHQELAQRGGWLIVDEAFMDATPEFSLLNKCPVEGLILLRSIGKFFGLPGLRVGFVFATPTLLNALAELLGPWPIAQASRYITTLALSDTDWQQQQRQTLPLSSKRLSDILTRYNLLPTAGCNLFQWVCSSQAETWHQQLAQQGIFTRLFKQPASLRFGLPKTELDWQRLTQALEKLCS</sequence>
<keyword evidence="6" id="KW-0663">Pyridoxal phosphate</keyword>
<reference evidence="11" key="1">
    <citation type="journal article" date="2015" name="Nature">
        <title>Complex archaea that bridge the gap between prokaryotes and eukaryotes.</title>
        <authorList>
            <person name="Spang A."/>
            <person name="Saw J.H."/>
            <person name="Jorgensen S.L."/>
            <person name="Zaremba-Niedzwiedzka K."/>
            <person name="Martijn J."/>
            <person name="Lind A.E."/>
            <person name="van Eijk R."/>
            <person name="Schleper C."/>
            <person name="Guy L."/>
            <person name="Ettema T.J."/>
        </authorList>
    </citation>
    <scope>NUCLEOTIDE SEQUENCE</scope>
</reference>
<evidence type="ECO:0000256" key="9">
    <source>
        <dbReference type="ARBA" id="ARBA00048531"/>
    </source>
</evidence>
<dbReference type="EMBL" id="LAZR01001497">
    <property type="protein sequence ID" value="KKN43665.1"/>
    <property type="molecule type" value="Genomic_DNA"/>
</dbReference>
<comment type="function">
    <text evidence="2">Decarboxylates L-threonine-O-3-phosphate to yield (R)-1-amino-2-propanol O-2-phosphate, the precursor for the linkage between the nucleotide loop and the corrin ring in cobalamin.</text>
</comment>
<comment type="catalytic activity">
    <reaction evidence="9">
        <text>O-phospho-L-threonine + H(+) = (R)-1-aminopropan-2-yl phosphate + CO2</text>
        <dbReference type="Rhea" id="RHEA:11492"/>
        <dbReference type="ChEBI" id="CHEBI:15378"/>
        <dbReference type="ChEBI" id="CHEBI:16526"/>
        <dbReference type="ChEBI" id="CHEBI:58563"/>
        <dbReference type="ChEBI" id="CHEBI:58675"/>
        <dbReference type="EC" id="4.1.1.81"/>
    </reaction>
</comment>
<dbReference type="InterPro" id="IPR015421">
    <property type="entry name" value="PyrdxlP-dep_Trfase_major"/>
</dbReference>